<dbReference type="eggNOG" id="ENOG502QUZQ">
    <property type="taxonomic scope" value="Eukaryota"/>
</dbReference>
<evidence type="ECO:0000256" key="10">
    <source>
        <dbReference type="SAM" id="MobiDB-lite"/>
    </source>
</evidence>
<feature type="region of interest" description="Disordered" evidence="10">
    <location>
        <begin position="294"/>
        <end position="318"/>
    </location>
</feature>
<evidence type="ECO:0000256" key="4">
    <source>
        <dbReference type="ARBA" id="ARBA00022574"/>
    </source>
</evidence>
<name>A0A067RH87_ZOONE</name>
<evidence type="ECO:0000256" key="5">
    <source>
        <dbReference type="ARBA" id="ARBA00022737"/>
    </source>
</evidence>
<reference evidence="11 12" key="1">
    <citation type="journal article" date="2014" name="Nat. Commun.">
        <title>Molecular traces of alternative social organization in a termite genome.</title>
        <authorList>
            <person name="Terrapon N."/>
            <person name="Li C."/>
            <person name="Robertson H.M."/>
            <person name="Ji L."/>
            <person name="Meng X."/>
            <person name="Booth W."/>
            <person name="Chen Z."/>
            <person name="Childers C.P."/>
            <person name="Glastad K.M."/>
            <person name="Gokhale K."/>
            <person name="Gowin J."/>
            <person name="Gronenberg W."/>
            <person name="Hermansen R.A."/>
            <person name="Hu H."/>
            <person name="Hunt B.G."/>
            <person name="Huylmans A.K."/>
            <person name="Khalil S.M."/>
            <person name="Mitchell R.D."/>
            <person name="Munoz-Torres M.C."/>
            <person name="Mustard J.A."/>
            <person name="Pan H."/>
            <person name="Reese J.T."/>
            <person name="Scharf M.E."/>
            <person name="Sun F."/>
            <person name="Vogel H."/>
            <person name="Xiao J."/>
            <person name="Yang W."/>
            <person name="Yang Z."/>
            <person name="Yang Z."/>
            <person name="Zhou J."/>
            <person name="Zhu J."/>
            <person name="Brent C.S."/>
            <person name="Elsik C.G."/>
            <person name="Goodisman M.A."/>
            <person name="Liberles D.A."/>
            <person name="Roe R.M."/>
            <person name="Vargo E.L."/>
            <person name="Vilcinskas A."/>
            <person name="Wang J."/>
            <person name="Bornberg-Bauer E."/>
            <person name="Korb J."/>
            <person name="Zhang G."/>
            <person name="Liebig J."/>
        </authorList>
    </citation>
    <scope>NUCLEOTIDE SEQUENCE [LARGE SCALE GENOMIC DNA]</scope>
    <source>
        <tissue evidence="11">Whole organism</tissue>
    </source>
</reference>
<proteinExistence type="predicted"/>
<accession>A0A067RH87</accession>
<dbReference type="STRING" id="136037.A0A067RH87"/>
<feature type="coiled-coil region" evidence="9">
    <location>
        <begin position="437"/>
        <end position="464"/>
    </location>
</feature>
<gene>
    <name evidence="11" type="ORF">L798_05150</name>
</gene>
<keyword evidence="6 9" id="KW-0175">Coiled coil</keyword>
<keyword evidence="3" id="KW-0963">Cytoplasm</keyword>
<comment type="subcellular location">
    <subcellularLocation>
        <location evidence="1">Cell projection</location>
        <location evidence="1">Cilium</location>
    </subcellularLocation>
    <subcellularLocation>
        <location evidence="2">Cytoplasm</location>
        <location evidence="2">Cytoskeleton</location>
    </subcellularLocation>
</comment>
<dbReference type="PANTHER" id="PTHR14885:SF3">
    <property type="entry name" value="CILIA- AND FLAGELLA-ASSOCIATED PROTEIN 44"/>
    <property type="match status" value="1"/>
</dbReference>
<dbReference type="AlphaFoldDB" id="A0A067RH87"/>
<dbReference type="Proteomes" id="UP000027135">
    <property type="component" value="Unassembled WGS sequence"/>
</dbReference>
<evidence type="ECO:0000256" key="7">
    <source>
        <dbReference type="ARBA" id="ARBA00023212"/>
    </source>
</evidence>
<protein>
    <submittedName>
        <fullName evidence="11">Uncharacterized protein</fullName>
    </submittedName>
</protein>
<evidence type="ECO:0000256" key="8">
    <source>
        <dbReference type="ARBA" id="ARBA00023273"/>
    </source>
</evidence>
<feature type="coiled-coil region" evidence="9">
    <location>
        <begin position="352"/>
        <end position="408"/>
    </location>
</feature>
<keyword evidence="5" id="KW-0677">Repeat</keyword>
<sequence>MKDNFNSKVYDLRNKKIALVQRFTELNATLKNIHRELDPTQRKFLPEIPKFDEKLEFPDKGIKLTEKDIEALMPRKTEYFDSNIPTTNQTANDKEPVDEEHELLCSNCQETEEGTRQQIISKPYFPRRNNISTEQREALVIEDNTDTVWETEMREHRMMRKQYEQDQILNETEMKTEAFDKEIEELSHLKLRVDVETQFLELHLLTLHQELLILKDFENMDEKVTNKVLDSLKEKYEMERKIIDMQKQIQIKQTEMNDLLNEEKELEDKFNAAIMDSKFADFLRKIYKKKCKQPKLQDPDDLQSSSSSSSESDDAPSLRSEKLGLMKFDESACPEGCEQDLYDLTFVLRCQRHGYEQDVTKIRKEIEEALKKEMEENMEKMKAVEAVLEINQEEREILQREKQHKLNEVECVVILKLSQMQHFKEDTDTLEKISNTLVFSQEALQKLYSRAEELKKETQILKDKEKNDQKHLHRTKVECQHMVGMIHKLKEDITECMFRKFGGEIDLDELEESVLRRLLAETKCSRKDIIAAYERKISAMRVVMNCKYFTLHHHATIISL</sequence>
<evidence type="ECO:0000256" key="1">
    <source>
        <dbReference type="ARBA" id="ARBA00004138"/>
    </source>
</evidence>
<feature type="coiled-coil region" evidence="9">
    <location>
        <begin position="242"/>
        <end position="276"/>
    </location>
</feature>
<evidence type="ECO:0000313" key="12">
    <source>
        <dbReference type="Proteomes" id="UP000027135"/>
    </source>
</evidence>
<evidence type="ECO:0000256" key="9">
    <source>
        <dbReference type="SAM" id="Coils"/>
    </source>
</evidence>
<dbReference type="PANTHER" id="PTHR14885">
    <property type="entry name" value="CILIA- AND FLAGELLA-ASSOCIATED PROTEIN 43-RELATED"/>
    <property type="match status" value="1"/>
</dbReference>
<dbReference type="InParanoid" id="A0A067RH87"/>
<evidence type="ECO:0000256" key="6">
    <source>
        <dbReference type="ARBA" id="ARBA00023054"/>
    </source>
</evidence>
<feature type="compositionally biased region" description="Low complexity" evidence="10">
    <location>
        <begin position="302"/>
        <end position="318"/>
    </location>
</feature>
<keyword evidence="7" id="KW-0206">Cytoskeleton</keyword>
<evidence type="ECO:0000313" key="11">
    <source>
        <dbReference type="EMBL" id="KDR19693.1"/>
    </source>
</evidence>
<evidence type="ECO:0000256" key="2">
    <source>
        <dbReference type="ARBA" id="ARBA00004245"/>
    </source>
</evidence>
<organism evidence="11 12">
    <name type="scientific">Zootermopsis nevadensis</name>
    <name type="common">Dampwood termite</name>
    <dbReference type="NCBI Taxonomy" id="136037"/>
    <lineage>
        <taxon>Eukaryota</taxon>
        <taxon>Metazoa</taxon>
        <taxon>Ecdysozoa</taxon>
        <taxon>Arthropoda</taxon>
        <taxon>Hexapoda</taxon>
        <taxon>Insecta</taxon>
        <taxon>Pterygota</taxon>
        <taxon>Neoptera</taxon>
        <taxon>Polyneoptera</taxon>
        <taxon>Dictyoptera</taxon>
        <taxon>Blattodea</taxon>
        <taxon>Blattoidea</taxon>
        <taxon>Termitoidae</taxon>
        <taxon>Termopsidae</taxon>
        <taxon>Zootermopsis</taxon>
    </lineage>
</organism>
<evidence type="ECO:0000256" key="3">
    <source>
        <dbReference type="ARBA" id="ARBA00022490"/>
    </source>
</evidence>
<dbReference type="OMA" id="AQHIMET"/>
<dbReference type="EMBL" id="KK852637">
    <property type="protein sequence ID" value="KDR19693.1"/>
    <property type="molecule type" value="Genomic_DNA"/>
</dbReference>
<dbReference type="GO" id="GO:0005929">
    <property type="term" value="C:cilium"/>
    <property type="evidence" value="ECO:0007669"/>
    <property type="project" value="UniProtKB-SubCell"/>
</dbReference>
<keyword evidence="4" id="KW-0853">WD repeat</keyword>
<keyword evidence="12" id="KW-1185">Reference proteome</keyword>
<dbReference type="GO" id="GO:0005856">
    <property type="term" value="C:cytoskeleton"/>
    <property type="evidence" value="ECO:0007669"/>
    <property type="project" value="UniProtKB-SubCell"/>
</dbReference>
<keyword evidence="8" id="KW-0966">Cell projection</keyword>